<protein>
    <submittedName>
        <fullName evidence="1">DUF3781 domain-containing protein</fullName>
    </submittedName>
</protein>
<dbReference type="Proteomes" id="UP000289703">
    <property type="component" value="Unassembled WGS sequence"/>
</dbReference>
<reference evidence="1 2" key="1">
    <citation type="submission" date="2019-01" db="EMBL/GenBank/DDBJ databases">
        <title>Ancylomarina salipaludis sp. nov., isolated from a salt marsh.</title>
        <authorList>
            <person name="Yoon J.-H."/>
        </authorList>
    </citation>
    <scope>NUCLEOTIDE SEQUENCE [LARGE SCALE GENOMIC DNA]</scope>
    <source>
        <strain evidence="1 2">SHSM-M15</strain>
    </source>
</reference>
<organism evidence="1 2">
    <name type="scientific">Ancylomarina salipaludis</name>
    <dbReference type="NCBI Taxonomy" id="2501299"/>
    <lineage>
        <taxon>Bacteria</taxon>
        <taxon>Pseudomonadati</taxon>
        <taxon>Bacteroidota</taxon>
        <taxon>Bacteroidia</taxon>
        <taxon>Marinilabiliales</taxon>
        <taxon>Marinifilaceae</taxon>
        <taxon>Ancylomarina</taxon>
    </lineage>
</organism>
<evidence type="ECO:0000313" key="1">
    <source>
        <dbReference type="EMBL" id="RXQ91509.1"/>
    </source>
</evidence>
<evidence type="ECO:0000313" key="2">
    <source>
        <dbReference type="Proteomes" id="UP000289703"/>
    </source>
</evidence>
<gene>
    <name evidence="1" type="ORF">EO244_12225</name>
</gene>
<dbReference type="Pfam" id="PF12636">
    <property type="entry name" value="DUF3781"/>
    <property type="match status" value="1"/>
</dbReference>
<accession>A0A4Q1JJS2</accession>
<dbReference type="OrthoDB" id="1093942at2"/>
<comment type="caution">
    <text evidence="1">The sequence shown here is derived from an EMBL/GenBank/DDBJ whole genome shotgun (WGS) entry which is preliminary data.</text>
</comment>
<dbReference type="InterPro" id="IPR024229">
    <property type="entry name" value="DUF3781"/>
</dbReference>
<proteinExistence type="predicted"/>
<dbReference type="RefSeq" id="WP_129254961.1">
    <property type="nucleotide sequence ID" value="NZ_SAXA01000011.1"/>
</dbReference>
<sequence length="86" mass="10180">MTDSKQKIIENLCYTELVYGRVNKKLATDFSKEQIESLIDEILKKTNERFFIKTGKNYYVTNTENKIRLTINPNTFRLITVDKINE</sequence>
<name>A0A4Q1JJS2_9BACT</name>
<dbReference type="EMBL" id="SAXA01000011">
    <property type="protein sequence ID" value="RXQ91509.1"/>
    <property type="molecule type" value="Genomic_DNA"/>
</dbReference>
<keyword evidence="2" id="KW-1185">Reference proteome</keyword>
<dbReference type="AlphaFoldDB" id="A0A4Q1JJS2"/>